<feature type="binding site" evidence="5">
    <location>
        <begin position="283"/>
        <end position="287"/>
    </location>
    <ligand>
        <name>ATP</name>
        <dbReference type="ChEBI" id="CHEBI:30616"/>
    </ligand>
</feature>
<evidence type="ECO:0000256" key="2">
    <source>
        <dbReference type="ARBA" id="ARBA00022598"/>
    </source>
</evidence>
<dbReference type="PANTHER" id="PTHR11096:SF0">
    <property type="entry name" value="RNA 3'-TERMINAL PHOSPHATE CYCLASE"/>
    <property type="match status" value="1"/>
</dbReference>
<keyword evidence="5" id="KW-0067">ATP-binding</keyword>
<feature type="active site" description="Tele-AMP-histidine intermediate" evidence="5">
    <location>
        <position position="309"/>
    </location>
</feature>
<dbReference type="InterPro" id="IPR013792">
    <property type="entry name" value="RNA3'P_cycl/enolpyr_Trfase_a/b"/>
</dbReference>
<dbReference type="InterPro" id="IPR036553">
    <property type="entry name" value="RPTC_insert"/>
</dbReference>
<dbReference type="SUPFAM" id="SSF55205">
    <property type="entry name" value="EPT/RTPC-like"/>
    <property type="match status" value="2"/>
</dbReference>
<dbReference type="Proteomes" id="UP000886043">
    <property type="component" value="Unassembled WGS sequence"/>
</dbReference>
<dbReference type="Gene3D" id="3.30.360.20">
    <property type="entry name" value="RNA 3'-terminal phosphate cyclase, insert domain"/>
    <property type="match status" value="1"/>
</dbReference>
<organism evidence="9">
    <name type="scientific">Thermosulfurimonas dismutans</name>
    <dbReference type="NCBI Taxonomy" id="999894"/>
    <lineage>
        <taxon>Bacteria</taxon>
        <taxon>Pseudomonadati</taxon>
        <taxon>Thermodesulfobacteriota</taxon>
        <taxon>Thermodesulfobacteria</taxon>
        <taxon>Thermodesulfobacteriales</taxon>
        <taxon>Thermodesulfobacteriaceae</taxon>
        <taxon>Thermosulfurimonas</taxon>
    </lineage>
</organism>
<evidence type="ECO:0000256" key="6">
    <source>
        <dbReference type="NCBIfam" id="TIGR03399"/>
    </source>
</evidence>
<sequence length="346" mass="36850">MLILDGSYGEGGGQILRTALTLSLLTGKAFHLVNIRAGRPRPGLRPQHLACVKGAARLGQAEVQGAEKGSRELVFRPGRLRGGAYTLDIGTAGATGLLFQTLYLPLARAGGGRLILRGGTHVPASPCFHYLERVFWPVVCAMGLSGELHLRRYGFYPAGGGEIRADIAPVRGLSGLDLRAPLTDPSPVVLSVITADLPGHIRERQARRAESLLQARGLSPVLETATVKASSPGTFVGVVGRGETARAGGFALGARGKPAERVAEEALRPYLEVMDAEAAVDEYLADQLLLPAALASGKTVLRTPRLTRHLLTNAWVIERFLPEVRIEIRGEEGKSGEVEIRGVALF</sequence>
<protein>
    <recommendedName>
        <fullName evidence="5 6">RNA 3'-terminal phosphate cyclase</fullName>
        <shortName evidence="5">RNA cyclase</shortName>
        <shortName evidence="5">RNA-3'-phosphate cyclase</shortName>
        <ecNumber evidence="5 6">6.5.1.4</ecNumber>
    </recommendedName>
</protein>
<dbReference type="Pfam" id="PF05189">
    <property type="entry name" value="RTC_insert"/>
    <property type="match status" value="1"/>
</dbReference>
<dbReference type="AlphaFoldDB" id="A0A7C3GLE8"/>
<dbReference type="EC" id="6.5.1.4" evidence="5 6"/>
<dbReference type="GO" id="GO:0005524">
    <property type="term" value="F:ATP binding"/>
    <property type="evidence" value="ECO:0007669"/>
    <property type="project" value="UniProtKB-KW"/>
</dbReference>
<name>A0A7C3GLE8_9BACT</name>
<dbReference type="Pfam" id="PF01137">
    <property type="entry name" value="RTC"/>
    <property type="match status" value="1"/>
</dbReference>
<comment type="catalytic activity">
    <reaction evidence="4 5">
        <text>a 3'-end 3'-phospho-ribonucleotide-RNA + ATP = a 3'-end 2',3'-cyclophospho-ribonucleotide-RNA + AMP + diphosphate</text>
        <dbReference type="Rhea" id="RHEA:23976"/>
        <dbReference type="Rhea" id="RHEA-COMP:10463"/>
        <dbReference type="Rhea" id="RHEA-COMP:10464"/>
        <dbReference type="ChEBI" id="CHEBI:30616"/>
        <dbReference type="ChEBI" id="CHEBI:33019"/>
        <dbReference type="ChEBI" id="CHEBI:83062"/>
        <dbReference type="ChEBI" id="CHEBI:83064"/>
        <dbReference type="ChEBI" id="CHEBI:456215"/>
        <dbReference type="EC" id="6.5.1.4"/>
    </reaction>
</comment>
<comment type="subcellular location">
    <subcellularLocation>
        <location evidence="5">Cytoplasm</location>
    </subcellularLocation>
</comment>
<dbReference type="GO" id="GO:0003963">
    <property type="term" value="F:RNA-3'-phosphate cyclase activity"/>
    <property type="evidence" value="ECO:0007669"/>
    <property type="project" value="UniProtKB-UniRule"/>
</dbReference>
<dbReference type="NCBIfam" id="TIGR03399">
    <property type="entry name" value="RNA_3prim_cycl"/>
    <property type="match status" value="1"/>
</dbReference>
<dbReference type="HAMAP" id="MF_00200">
    <property type="entry name" value="RTC"/>
    <property type="match status" value="1"/>
</dbReference>
<evidence type="ECO:0000259" key="7">
    <source>
        <dbReference type="Pfam" id="PF01137"/>
    </source>
</evidence>
<feature type="domain" description="RNA 3'-terminal phosphate cyclase" evidence="7">
    <location>
        <begin position="8"/>
        <end position="322"/>
    </location>
</feature>
<evidence type="ECO:0000256" key="3">
    <source>
        <dbReference type="ARBA" id="ARBA00022741"/>
    </source>
</evidence>
<dbReference type="InterPro" id="IPR013791">
    <property type="entry name" value="RNA3'-term_phos_cycl_insert"/>
</dbReference>
<dbReference type="InterPro" id="IPR037136">
    <property type="entry name" value="RNA3'_phos_cyclase_dom_sf"/>
</dbReference>
<evidence type="ECO:0000313" key="9">
    <source>
        <dbReference type="EMBL" id="HFC98461.1"/>
    </source>
</evidence>
<dbReference type="InterPro" id="IPR017770">
    <property type="entry name" value="RNA3'_term_phos_cyc_type_1"/>
</dbReference>
<keyword evidence="3 5" id="KW-0547">Nucleotide-binding</keyword>
<reference evidence="9" key="1">
    <citation type="journal article" date="2020" name="mSystems">
        <title>Genome- and Community-Level Interaction Insights into Carbon Utilization and Element Cycling Functions of Hydrothermarchaeota in Hydrothermal Sediment.</title>
        <authorList>
            <person name="Zhou Z."/>
            <person name="Liu Y."/>
            <person name="Xu W."/>
            <person name="Pan J."/>
            <person name="Luo Z.H."/>
            <person name="Li M."/>
        </authorList>
    </citation>
    <scope>NUCLEOTIDE SEQUENCE [LARGE SCALE GENOMIC DNA]</scope>
    <source>
        <strain evidence="9">HyVt-483</strain>
    </source>
</reference>
<proteinExistence type="inferred from homology"/>
<dbReference type="InterPro" id="IPR000228">
    <property type="entry name" value="RNA3'_term_phos_cyc"/>
</dbReference>
<comment type="similarity">
    <text evidence="1 5">Belongs to the RNA 3'-terminal cyclase family. Type 1 subfamily.</text>
</comment>
<keyword evidence="5" id="KW-0963">Cytoplasm</keyword>
<gene>
    <name evidence="5 9" type="primary">rtcA</name>
    <name evidence="9" type="ORF">ENJ40_08415</name>
</gene>
<evidence type="ECO:0000259" key="8">
    <source>
        <dbReference type="Pfam" id="PF05189"/>
    </source>
</evidence>
<dbReference type="InterPro" id="IPR023797">
    <property type="entry name" value="RNA3'_phos_cyclase_dom"/>
</dbReference>
<comment type="caution">
    <text evidence="9">The sequence shown here is derived from an EMBL/GenBank/DDBJ whole genome shotgun (WGS) entry which is preliminary data.</text>
</comment>
<evidence type="ECO:0000256" key="5">
    <source>
        <dbReference type="HAMAP-Rule" id="MF_00200"/>
    </source>
</evidence>
<evidence type="ECO:0000256" key="4">
    <source>
        <dbReference type="ARBA" id="ARBA00024481"/>
    </source>
</evidence>
<feature type="domain" description="RNA 3'-terminal phosphate cyclase insert" evidence="8">
    <location>
        <begin position="192"/>
        <end position="272"/>
    </location>
</feature>
<accession>A0A7C3GLE8</accession>
<dbReference type="Gene3D" id="3.65.10.20">
    <property type="entry name" value="RNA 3'-terminal phosphate cyclase domain"/>
    <property type="match status" value="1"/>
</dbReference>
<dbReference type="EMBL" id="DRMH01000113">
    <property type="protein sequence ID" value="HFC98461.1"/>
    <property type="molecule type" value="Genomic_DNA"/>
</dbReference>
<keyword evidence="2 5" id="KW-0436">Ligase</keyword>
<feature type="binding site" evidence="5">
    <location>
        <position position="100"/>
    </location>
    <ligand>
        <name>ATP</name>
        <dbReference type="ChEBI" id="CHEBI:30616"/>
    </ligand>
</feature>
<dbReference type="GO" id="GO:0006396">
    <property type="term" value="P:RNA processing"/>
    <property type="evidence" value="ECO:0007669"/>
    <property type="project" value="UniProtKB-UniRule"/>
</dbReference>
<dbReference type="GO" id="GO:0005737">
    <property type="term" value="C:cytoplasm"/>
    <property type="evidence" value="ECO:0007669"/>
    <property type="project" value="UniProtKB-SubCell"/>
</dbReference>
<dbReference type="PIRSF" id="PIRSF005378">
    <property type="entry name" value="RNA3'_term_phos_cycl_euk"/>
    <property type="match status" value="1"/>
</dbReference>
<comment type="function">
    <text evidence="5">Catalyzes the conversion of 3'-phosphate to a 2',3'-cyclic phosphodiester at the end of RNA. The mechanism of action of the enzyme occurs in 3 steps: (A) adenylation of the enzyme by ATP; (B) transfer of adenylate to an RNA-N3'P to produce RNA-N3'PP5'A; (C) and attack of the adjacent 2'-hydroxyl on the 3'-phosphorus in the diester linkage to produce the cyclic end product. The biological role of this enzyme is unknown but it is likely to function in some aspects of cellular RNA processing.</text>
</comment>
<dbReference type="PANTHER" id="PTHR11096">
    <property type="entry name" value="RNA 3' TERMINAL PHOSPHATE CYCLASE"/>
    <property type="match status" value="1"/>
</dbReference>
<evidence type="ECO:0000256" key="1">
    <source>
        <dbReference type="ARBA" id="ARBA00009206"/>
    </source>
</evidence>